<comment type="pathway">
    <text evidence="7">Isoprenoid biosynthesis; isopentenyl diphosphate biosynthesis via DXP pathway; isopentenyl diphosphate from 1-deoxy-D-xylulose 5-phosphate: step 5/6.</text>
</comment>
<keyword evidence="3 7" id="KW-0560">Oxidoreductase</keyword>
<evidence type="ECO:0000256" key="7">
    <source>
        <dbReference type="HAMAP-Rule" id="MF_00159"/>
    </source>
</evidence>
<evidence type="ECO:0000313" key="10">
    <source>
        <dbReference type="EMBL" id="PXX22609.1"/>
    </source>
</evidence>
<feature type="binding site" evidence="7">
    <location>
        <position position="600"/>
    </location>
    <ligand>
        <name>[4Fe-4S] cluster</name>
        <dbReference type="ChEBI" id="CHEBI:49883"/>
    </ligand>
</feature>
<feature type="binding site" evidence="7">
    <location>
        <position position="593"/>
    </location>
    <ligand>
        <name>[4Fe-4S] cluster</name>
        <dbReference type="ChEBI" id="CHEBI:49883"/>
    </ligand>
</feature>
<evidence type="ECO:0000256" key="2">
    <source>
        <dbReference type="ARBA" id="ARBA00022723"/>
    </source>
</evidence>
<dbReference type="GO" id="GO:0051539">
    <property type="term" value="F:4 iron, 4 sulfur cluster binding"/>
    <property type="evidence" value="ECO:0007669"/>
    <property type="project" value="UniProtKB-UniRule"/>
</dbReference>
<dbReference type="InterPro" id="IPR011005">
    <property type="entry name" value="Dihydropteroate_synth-like_sf"/>
</dbReference>
<keyword evidence="6 7" id="KW-0414">Isoprene biosynthesis</keyword>
<keyword evidence="4 7" id="KW-0408">Iron</keyword>
<dbReference type="GO" id="GO:0016114">
    <property type="term" value="P:terpenoid biosynthetic process"/>
    <property type="evidence" value="ECO:0007669"/>
    <property type="project" value="InterPro"/>
</dbReference>
<dbReference type="AlphaFoldDB" id="A0A318HW16"/>
<feature type="domain" description="IspG TIM-barrel" evidence="8">
    <location>
        <begin position="40"/>
        <end position="305"/>
    </location>
</feature>
<evidence type="ECO:0000256" key="4">
    <source>
        <dbReference type="ARBA" id="ARBA00023004"/>
    </source>
</evidence>
<dbReference type="UniPathway" id="UPA00056">
    <property type="reaction ID" value="UER00096"/>
</dbReference>
<dbReference type="NCBIfam" id="TIGR00612">
    <property type="entry name" value="ispG_gcpE"/>
    <property type="match status" value="1"/>
</dbReference>
<dbReference type="SUPFAM" id="SSF56014">
    <property type="entry name" value="Nitrite and sulphite reductase 4Fe-4S domain-like"/>
    <property type="match status" value="1"/>
</dbReference>
<dbReference type="Gene3D" id="3.30.413.10">
    <property type="entry name" value="Sulfite Reductase Hemoprotein, domain 1"/>
    <property type="match status" value="1"/>
</dbReference>
<feature type="binding site" evidence="7">
    <location>
        <position position="562"/>
    </location>
    <ligand>
        <name>[4Fe-4S] cluster</name>
        <dbReference type="ChEBI" id="CHEBI:49883"/>
    </ligand>
</feature>
<evidence type="ECO:0000256" key="1">
    <source>
        <dbReference type="ARBA" id="ARBA00022485"/>
    </source>
</evidence>
<dbReference type="InterPro" id="IPR058579">
    <property type="entry name" value="IspG_C"/>
</dbReference>
<comment type="function">
    <text evidence="7">Converts 2C-methyl-D-erythritol 2,4-cyclodiphosphate (ME-2,4cPP) into 1-hydroxy-2-methyl-2-(E)-butenyl 4-diphosphate.</text>
</comment>
<comment type="similarity">
    <text evidence="7">Belongs to the IspG family.</text>
</comment>
<sequence>MNERDNNHGEELLQPIDTDNEGTIGIDIFNLQRRNASVTTVGNVAMGGNNPVRVQSMTTTNTNDTEASVAQVQRIVQAGGELVRLTTQGKREAENLQNIKQALSKLGLHTPLVADVHFNANVADVAAQHVEKVRINPGNYVDPGRTFKQLEYTDEEYAEEIKKIDARFVPFLNICRQNNTAVRIGVNHGSLSDRIMSRYGDTPAGIVESCMEFLRICKREQFNNVVISIKASNTVVMVQSVRLLVQQMRLENMNYPLHLGVTEAGEGEDGRIKSAVGIGALLADGIGDTIRVSLSEEPEAEIPVARALVNYVSARTPHLPIPAKVANGFNFVAPERRPTMPVANIGGQNPPVVISNRMDKNKVHVVTNVDQTPDYIYIGRHLPATLSPQRRYIMDYDAYMQLASTNPQANEQVYPIFPHNAVPFISLVQADVKFLVLQYGADSEEYIACLKHHPEVVVVCMSTHKNKVGDQRALVHELWQAGLNNPVVFAQMYRHTNEEKDLFQLKAAADMGALMIDGLTDGIWLMNDGDISDEDVDATAFGILQAARLRTTKTEYISCPGCGRTLYDLRSTIARIREATKHMKGLKIGIMGCIVNGPGEMADADFGYVGAGPGKVSLYRKKECVEKNIDEKDAVEHLLRLIENSLTPNPSPRGEGRE</sequence>
<dbReference type="HAMAP" id="MF_00159">
    <property type="entry name" value="IspG"/>
    <property type="match status" value="1"/>
</dbReference>
<keyword evidence="11" id="KW-1185">Reference proteome</keyword>
<keyword evidence="5 7" id="KW-0411">Iron-sulfur</keyword>
<evidence type="ECO:0000256" key="3">
    <source>
        <dbReference type="ARBA" id="ARBA00023002"/>
    </source>
</evidence>
<evidence type="ECO:0000256" key="6">
    <source>
        <dbReference type="ARBA" id="ARBA00023229"/>
    </source>
</evidence>
<reference evidence="10 11" key="1">
    <citation type="submission" date="2018-05" db="EMBL/GenBank/DDBJ databases">
        <title>Genomic Encyclopedia of Type Strains, Phase I: the one thousand microbial genomes (KMG-I) project.</title>
        <authorList>
            <person name="Kyrpides N."/>
        </authorList>
    </citation>
    <scope>NUCLEOTIDE SEQUENCE [LARGE SCALE GENOMIC DNA]</scope>
    <source>
        <strain evidence="10 11">DSM 15611</strain>
    </source>
</reference>
<dbReference type="FunFam" id="3.20.20.20:FF:000005">
    <property type="entry name" value="4-hydroxy-3-methylbut-2-en-1-yl diphosphate synthase (flavodoxin)"/>
    <property type="match status" value="1"/>
</dbReference>
<feature type="domain" description="IspG C-terminal" evidence="9">
    <location>
        <begin position="555"/>
        <end position="643"/>
    </location>
</feature>
<feature type="binding site" evidence="7">
    <location>
        <position position="559"/>
    </location>
    <ligand>
        <name>[4Fe-4S] cluster</name>
        <dbReference type="ChEBI" id="CHEBI:49883"/>
    </ligand>
</feature>
<name>A0A318HW16_9BACT</name>
<dbReference type="PANTHER" id="PTHR30454">
    <property type="entry name" value="4-HYDROXY-3-METHYLBUT-2-EN-1-YL DIPHOSPHATE SYNTHASE"/>
    <property type="match status" value="1"/>
</dbReference>
<dbReference type="PIRSF" id="PIRSF037336">
    <property type="entry name" value="IspG_like"/>
    <property type="match status" value="1"/>
</dbReference>
<dbReference type="InterPro" id="IPR045854">
    <property type="entry name" value="NO2/SO3_Rdtase_4Fe4S_sf"/>
</dbReference>
<dbReference type="Pfam" id="PF04551">
    <property type="entry name" value="GcpE"/>
    <property type="match status" value="1"/>
</dbReference>
<protein>
    <recommendedName>
        <fullName evidence="7">4-hydroxy-3-methylbut-2-en-1-yl diphosphate synthase (flavodoxin)</fullName>
        <ecNumber evidence="7">1.17.7.3</ecNumber>
    </recommendedName>
    <alternativeName>
        <fullName evidence="7">1-hydroxy-2-methyl-2-(E)-butenyl 4-diphosphate synthase</fullName>
    </alternativeName>
</protein>
<dbReference type="InterPro" id="IPR017178">
    <property type="entry name" value="IspG_atypical"/>
</dbReference>
<dbReference type="InterPro" id="IPR058578">
    <property type="entry name" value="IspG_TIM"/>
</dbReference>
<dbReference type="PANTHER" id="PTHR30454:SF0">
    <property type="entry name" value="4-HYDROXY-3-METHYLBUT-2-EN-1-YL DIPHOSPHATE SYNTHASE (FERREDOXIN), CHLOROPLASTIC"/>
    <property type="match status" value="1"/>
</dbReference>
<evidence type="ECO:0000256" key="5">
    <source>
        <dbReference type="ARBA" id="ARBA00023014"/>
    </source>
</evidence>
<evidence type="ECO:0000259" key="9">
    <source>
        <dbReference type="Pfam" id="PF26540"/>
    </source>
</evidence>
<dbReference type="Gene3D" id="3.20.20.20">
    <property type="entry name" value="Dihydropteroate synthase-like"/>
    <property type="match status" value="1"/>
</dbReference>
<accession>A0A318HW16</accession>
<dbReference type="Pfam" id="PF26540">
    <property type="entry name" value="GcpE_C"/>
    <property type="match status" value="1"/>
</dbReference>
<dbReference type="GO" id="GO:0141197">
    <property type="term" value="F:4-hydroxy-3-methylbut-2-enyl-diphosphate synthase activity (flavodoxin)"/>
    <property type="evidence" value="ECO:0007669"/>
    <property type="project" value="UniProtKB-EC"/>
</dbReference>
<dbReference type="STRING" id="1122991.GCA_000613445_01602"/>
<comment type="catalytic activity">
    <reaction evidence="7">
        <text>(2E)-4-hydroxy-3-methylbut-2-enyl diphosphate + oxidized [flavodoxin] + H2O + 2 H(+) = 2-C-methyl-D-erythritol 2,4-cyclic diphosphate + reduced [flavodoxin]</text>
        <dbReference type="Rhea" id="RHEA:43604"/>
        <dbReference type="Rhea" id="RHEA-COMP:10622"/>
        <dbReference type="Rhea" id="RHEA-COMP:10623"/>
        <dbReference type="ChEBI" id="CHEBI:15377"/>
        <dbReference type="ChEBI" id="CHEBI:15378"/>
        <dbReference type="ChEBI" id="CHEBI:57618"/>
        <dbReference type="ChEBI" id="CHEBI:58210"/>
        <dbReference type="ChEBI" id="CHEBI:58483"/>
        <dbReference type="ChEBI" id="CHEBI:128753"/>
        <dbReference type="EC" id="1.17.7.3"/>
    </reaction>
</comment>
<evidence type="ECO:0000313" key="11">
    <source>
        <dbReference type="Proteomes" id="UP000248314"/>
    </source>
</evidence>
<dbReference type="GO" id="GO:0005506">
    <property type="term" value="F:iron ion binding"/>
    <property type="evidence" value="ECO:0007669"/>
    <property type="project" value="InterPro"/>
</dbReference>
<dbReference type="GO" id="GO:0046429">
    <property type="term" value="F:4-hydroxy-3-methylbut-2-en-1-yl diphosphate synthase activity (ferredoxin)"/>
    <property type="evidence" value="ECO:0007669"/>
    <property type="project" value="UniProtKB-UniRule"/>
</dbReference>
<comment type="caution">
    <text evidence="10">The sequence shown here is derived from an EMBL/GenBank/DDBJ whole genome shotgun (WGS) entry which is preliminary data.</text>
</comment>
<proteinExistence type="inferred from homology"/>
<organism evidence="10 11">
    <name type="scientific">Hoylesella shahii DSM 15611 = JCM 12083</name>
    <dbReference type="NCBI Taxonomy" id="1122991"/>
    <lineage>
        <taxon>Bacteria</taxon>
        <taxon>Pseudomonadati</taxon>
        <taxon>Bacteroidota</taxon>
        <taxon>Bacteroidia</taxon>
        <taxon>Bacteroidales</taxon>
        <taxon>Prevotellaceae</taxon>
        <taxon>Hoylesella</taxon>
    </lineage>
</organism>
<comment type="cofactor">
    <cofactor evidence="7">
        <name>[4Fe-4S] cluster</name>
        <dbReference type="ChEBI" id="CHEBI:49883"/>
    </cofactor>
    <text evidence="7">Binds 1 [4Fe-4S] cluster.</text>
</comment>
<keyword evidence="1 7" id="KW-0004">4Fe-4S</keyword>
<evidence type="ECO:0000259" key="8">
    <source>
        <dbReference type="Pfam" id="PF04551"/>
    </source>
</evidence>
<dbReference type="NCBIfam" id="NF002534">
    <property type="entry name" value="PRK02048.1"/>
    <property type="match status" value="1"/>
</dbReference>
<keyword evidence="2 7" id="KW-0479">Metal-binding</keyword>
<dbReference type="InterPro" id="IPR004588">
    <property type="entry name" value="IspG_bac-typ"/>
</dbReference>
<gene>
    <name evidence="7" type="primary">ispG</name>
    <name evidence="10" type="ORF">EJ73_01144</name>
</gene>
<dbReference type="GO" id="GO:0019288">
    <property type="term" value="P:isopentenyl diphosphate biosynthetic process, methylerythritol 4-phosphate pathway"/>
    <property type="evidence" value="ECO:0007669"/>
    <property type="project" value="UniProtKB-UniRule"/>
</dbReference>
<dbReference type="Proteomes" id="UP000248314">
    <property type="component" value="Unassembled WGS sequence"/>
</dbReference>
<dbReference type="EMBL" id="QJJX01000010">
    <property type="protein sequence ID" value="PXX22609.1"/>
    <property type="molecule type" value="Genomic_DNA"/>
</dbReference>
<dbReference type="EC" id="1.17.7.3" evidence="7"/>